<keyword evidence="2" id="KW-1185">Reference proteome</keyword>
<evidence type="ECO:0000313" key="2">
    <source>
        <dbReference type="Proteomes" id="UP000235371"/>
    </source>
</evidence>
<dbReference type="InParanoid" id="A0A2J6SKU7"/>
<dbReference type="Proteomes" id="UP000235371">
    <property type="component" value="Unassembled WGS sequence"/>
</dbReference>
<sequence>MERMEWWCTWEMLSPQLCYENYLAVLTNRSICRESRRHCTGKYSTVHLGEDPTNLTIFSFKTDTLFLDYNILPERGFLERILPPPGARSPFNHDHHVRHLAICKEFWFDWQFLKDMGDNVTSLGDDWRGTSKEDFKNWIVAHMHKLKAVRLDQGTYLLPRSSPIGCLFVDAGWRGFPPDPHIARFQKAFQLNECVDIKTVWPERLDTPGWTHSAEDYTSGIWQWPYVSKDNLVKITEYNSVSFG</sequence>
<dbReference type="AlphaFoldDB" id="A0A2J6SKU7"/>
<protein>
    <submittedName>
        <fullName evidence="1">Uncharacterized protein</fullName>
    </submittedName>
</protein>
<evidence type="ECO:0000313" key="1">
    <source>
        <dbReference type="EMBL" id="PMD51377.1"/>
    </source>
</evidence>
<accession>A0A2J6SKU7</accession>
<gene>
    <name evidence="1" type="ORF">K444DRAFT_230302</name>
</gene>
<dbReference type="RefSeq" id="XP_024728281.1">
    <property type="nucleotide sequence ID" value="XM_024871218.1"/>
</dbReference>
<name>A0A2J6SKU7_9HELO</name>
<reference evidence="1 2" key="1">
    <citation type="submission" date="2016-04" db="EMBL/GenBank/DDBJ databases">
        <title>A degradative enzymes factory behind the ericoid mycorrhizal symbiosis.</title>
        <authorList>
            <consortium name="DOE Joint Genome Institute"/>
            <person name="Martino E."/>
            <person name="Morin E."/>
            <person name="Grelet G."/>
            <person name="Kuo A."/>
            <person name="Kohler A."/>
            <person name="Daghino S."/>
            <person name="Barry K."/>
            <person name="Choi C."/>
            <person name="Cichocki N."/>
            <person name="Clum A."/>
            <person name="Copeland A."/>
            <person name="Hainaut M."/>
            <person name="Haridas S."/>
            <person name="Labutti K."/>
            <person name="Lindquist E."/>
            <person name="Lipzen A."/>
            <person name="Khouja H.-R."/>
            <person name="Murat C."/>
            <person name="Ohm R."/>
            <person name="Olson A."/>
            <person name="Spatafora J."/>
            <person name="Veneault-Fourrey C."/>
            <person name="Henrissat B."/>
            <person name="Grigoriev I."/>
            <person name="Martin F."/>
            <person name="Perotto S."/>
        </authorList>
    </citation>
    <scope>NUCLEOTIDE SEQUENCE [LARGE SCALE GENOMIC DNA]</scope>
    <source>
        <strain evidence="1 2">E</strain>
    </source>
</reference>
<proteinExistence type="predicted"/>
<organism evidence="1 2">
    <name type="scientific">Hyaloscypha bicolor E</name>
    <dbReference type="NCBI Taxonomy" id="1095630"/>
    <lineage>
        <taxon>Eukaryota</taxon>
        <taxon>Fungi</taxon>
        <taxon>Dikarya</taxon>
        <taxon>Ascomycota</taxon>
        <taxon>Pezizomycotina</taxon>
        <taxon>Leotiomycetes</taxon>
        <taxon>Helotiales</taxon>
        <taxon>Hyaloscyphaceae</taxon>
        <taxon>Hyaloscypha</taxon>
        <taxon>Hyaloscypha bicolor</taxon>
    </lineage>
</organism>
<dbReference type="EMBL" id="KZ613912">
    <property type="protein sequence ID" value="PMD51377.1"/>
    <property type="molecule type" value="Genomic_DNA"/>
</dbReference>
<dbReference type="GeneID" id="36579300"/>